<dbReference type="EMBL" id="ML735273">
    <property type="protein sequence ID" value="KAE8388861.1"/>
    <property type="molecule type" value="Genomic_DNA"/>
</dbReference>
<protein>
    <recommendedName>
        <fullName evidence="3">Secreted protein</fullName>
    </recommendedName>
</protein>
<evidence type="ECO:0000256" key="1">
    <source>
        <dbReference type="SAM" id="SignalP"/>
    </source>
</evidence>
<organism evidence="2">
    <name type="scientific">Petromyces alliaceus</name>
    <name type="common">Aspergillus alliaceus</name>
    <dbReference type="NCBI Taxonomy" id="209559"/>
    <lineage>
        <taxon>Eukaryota</taxon>
        <taxon>Fungi</taxon>
        <taxon>Dikarya</taxon>
        <taxon>Ascomycota</taxon>
        <taxon>Pezizomycotina</taxon>
        <taxon>Eurotiomycetes</taxon>
        <taxon>Eurotiomycetidae</taxon>
        <taxon>Eurotiales</taxon>
        <taxon>Aspergillaceae</taxon>
        <taxon>Aspergillus</taxon>
        <taxon>Aspergillus subgen. Circumdati</taxon>
    </lineage>
</organism>
<sequence length="72" mass="8318">MHLLVPVYAMFILSKGTVVSFQMKIACVVWTPTTPSTNHVPFFLRSFELFHQCPPQCEDRGFSHDLQSIIYE</sequence>
<keyword evidence="1" id="KW-0732">Signal</keyword>
<evidence type="ECO:0000313" key="2">
    <source>
        <dbReference type="EMBL" id="KAE8388861.1"/>
    </source>
</evidence>
<evidence type="ECO:0008006" key="3">
    <source>
        <dbReference type="Google" id="ProtNLM"/>
    </source>
</evidence>
<feature type="signal peptide" evidence="1">
    <location>
        <begin position="1"/>
        <end position="20"/>
    </location>
</feature>
<name>A0A5N7C432_PETAA</name>
<gene>
    <name evidence="2" type="ORF">BDV23DRAFT_158243</name>
</gene>
<dbReference type="Proteomes" id="UP000326877">
    <property type="component" value="Unassembled WGS sequence"/>
</dbReference>
<reference evidence="2" key="1">
    <citation type="submission" date="2019-04" db="EMBL/GenBank/DDBJ databases">
        <title>Friends and foes A comparative genomics studyof 23 Aspergillus species from section Flavi.</title>
        <authorList>
            <consortium name="DOE Joint Genome Institute"/>
            <person name="Kjaerbolling I."/>
            <person name="Vesth T."/>
            <person name="Frisvad J.C."/>
            <person name="Nybo J.L."/>
            <person name="Theobald S."/>
            <person name="Kildgaard S."/>
            <person name="Isbrandt T."/>
            <person name="Kuo A."/>
            <person name="Sato A."/>
            <person name="Lyhne E.K."/>
            <person name="Kogle M.E."/>
            <person name="Wiebenga A."/>
            <person name="Kun R.S."/>
            <person name="Lubbers R.J."/>
            <person name="Makela M.R."/>
            <person name="Barry K."/>
            <person name="Chovatia M."/>
            <person name="Clum A."/>
            <person name="Daum C."/>
            <person name="Haridas S."/>
            <person name="He G."/>
            <person name="LaButti K."/>
            <person name="Lipzen A."/>
            <person name="Mondo S."/>
            <person name="Riley R."/>
            <person name="Salamov A."/>
            <person name="Simmons B.A."/>
            <person name="Magnuson J.K."/>
            <person name="Henrissat B."/>
            <person name="Mortensen U.H."/>
            <person name="Larsen T.O."/>
            <person name="Devries R.P."/>
            <person name="Grigoriev I.V."/>
            <person name="Machida M."/>
            <person name="Baker S.E."/>
            <person name="Andersen M.R."/>
        </authorList>
    </citation>
    <scope>NUCLEOTIDE SEQUENCE [LARGE SCALE GENOMIC DNA]</scope>
    <source>
        <strain evidence="2">IBT 14317</strain>
    </source>
</reference>
<proteinExistence type="predicted"/>
<accession>A0A5N7C432</accession>
<dbReference type="AlphaFoldDB" id="A0A5N7C432"/>
<feature type="chain" id="PRO_5025067088" description="Secreted protein" evidence="1">
    <location>
        <begin position="21"/>
        <end position="72"/>
    </location>
</feature>